<evidence type="ECO:0000313" key="2">
    <source>
        <dbReference type="Proteomes" id="UP000298433"/>
    </source>
</evidence>
<comment type="caution">
    <text evidence="1">The sequence shown here is derived from an EMBL/GenBank/DDBJ whole genome shotgun (WGS) entry which is preliminary data.</text>
</comment>
<name>A0A4R8XZB1_9MICO</name>
<organism evidence="1 2">
    <name type="scientific">Cryobacterium cheniae</name>
    <dbReference type="NCBI Taxonomy" id="1259262"/>
    <lineage>
        <taxon>Bacteria</taxon>
        <taxon>Bacillati</taxon>
        <taxon>Actinomycetota</taxon>
        <taxon>Actinomycetes</taxon>
        <taxon>Micrococcales</taxon>
        <taxon>Microbacteriaceae</taxon>
        <taxon>Cryobacterium</taxon>
    </lineage>
</organism>
<evidence type="ECO:0008006" key="3">
    <source>
        <dbReference type="Google" id="ProtNLM"/>
    </source>
</evidence>
<dbReference type="EMBL" id="SOGN01000016">
    <property type="protein sequence ID" value="TFC83312.1"/>
    <property type="molecule type" value="Genomic_DNA"/>
</dbReference>
<protein>
    <recommendedName>
        <fullName evidence="3">DNA-binding protein</fullName>
    </recommendedName>
</protein>
<sequence>MAANPTAVSPQLARSLQATENMWRSISAEYGLLTSGQVAELLGASPSNRTLASRRRAAHQIAGVVRRNAVLYPAFQFDRSQGTILPVMAQIIRLAAATGWHEKDLLLWICSPTTSFEGQDRPVDHFHDPDSVLAAAKAQFEAQW</sequence>
<proteinExistence type="predicted"/>
<reference evidence="1 2" key="1">
    <citation type="submission" date="2019-03" db="EMBL/GenBank/DDBJ databases">
        <title>Genomics of glacier-inhabiting Cryobacterium strains.</title>
        <authorList>
            <person name="Liu Q."/>
            <person name="Xin Y.-H."/>
        </authorList>
    </citation>
    <scope>NUCLEOTIDE SEQUENCE [LARGE SCALE GENOMIC DNA]</scope>
    <source>
        <strain evidence="1 2">TMT2-48-2</strain>
    </source>
</reference>
<dbReference type="Proteomes" id="UP000298433">
    <property type="component" value="Unassembled WGS sequence"/>
</dbReference>
<keyword evidence="2" id="KW-1185">Reference proteome</keyword>
<dbReference type="AlphaFoldDB" id="A0A4R8XZB1"/>
<accession>A0A4R8XZB1</accession>
<gene>
    <name evidence="1" type="ORF">E3T23_02785</name>
</gene>
<evidence type="ECO:0000313" key="1">
    <source>
        <dbReference type="EMBL" id="TFC83312.1"/>
    </source>
</evidence>